<proteinExistence type="predicted"/>
<protein>
    <submittedName>
        <fullName evidence="2">Putative secreted protein</fullName>
    </submittedName>
</protein>
<dbReference type="EMBL" id="GGFJ01014143">
    <property type="protein sequence ID" value="MBW63284.1"/>
    <property type="molecule type" value="Transcribed_RNA"/>
</dbReference>
<evidence type="ECO:0000256" key="1">
    <source>
        <dbReference type="SAM" id="SignalP"/>
    </source>
</evidence>
<dbReference type="AlphaFoldDB" id="A0A2M4CD97"/>
<sequence length="74" mass="7770">MLCLLCAGAYFISCKTSVVAASLRKSREGAPQPPPSSPEAVCSCTHCLCNYAMAQANEPTSEGSRGHSARTVHK</sequence>
<accession>A0A2M4CD97</accession>
<reference evidence="2" key="1">
    <citation type="submission" date="2018-01" db="EMBL/GenBank/DDBJ databases">
        <title>An insight into the sialome of Amazonian anophelines.</title>
        <authorList>
            <person name="Ribeiro J.M."/>
            <person name="Scarpassa V."/>
            <person name="Calvo E."/>
        </authorList>
    </citation>
    <scope>NUCLEOTIDE SEQUENCE</scope>
    <source>
        <tissue evidence="2">Salivary glands</tissue>
    </source>
</reference>
<feature type="signal peptide" evidence="1">
    <location>
        <begin position="1"/>
        <end position="20"/>
    </location>
</feature>
<feature type="chain" id="PRO_5014844047" evidence="1">
    <location>
        <begin position="21"/>
        <end position="74"/>
    </location>
</feature>
<name>A0A2M4CD97_9DIPT</name>
<evidence type="ECO:0000313" key="2">
    <source>
        <dbReference type="EMBL" id="MBW63284.1"/>
    </source>
</evidence>
<keyword evidence="1" id="KW-0732">Signal</keyword>
<organism evidence="2">
    <name type="scientific">Anopheles marajoara</name>
    <dbReference type="NCBI Taxonomy" id="58244"/>
    <lineage>
        <taxon>Eukaryota</taxon>
        <taxon>Metazoa</taxon>
        <taxon>Ecdysozoa</taxon>
        <taxon>Arthropoda</taxon>
        <taxon>Hexapoda</taxon>
        <taxon>Insecta</taxon>
        <taxon>Pterygota</taxon>
        <taxon>Neoptera</taxon>
        <taxon>Endopterygota</taxon>
        <taxon>Diptera</taxon>
        <taxon>Nematocera</taxon>
        <taxon>Culicoidea</taxon>
        <taxon>Culicidae</taxon>
        <taxon>Anophelinae</taxon>
        <taxon>Anopheles</taxon>
    </lineage>
</organism>